<evidence type="ECO:0000256" key="7">
    <source>
        <dbReference type="ARBA" id="ARBA00022833"/>
    </source>
</evidence>
<comment type="similarity">
    <text evidence="3">Belongs to the peptidase M13 family.</text>
</comment>
<dbReference type="GO" id="GO:0046872">
    <property type="term" value="F:metal ion binding"/>
    <property type="evidence" value="ECO:0007669"/>
    <property type="project" value="UniProtKB-KW"/>
</dbReference>
<dbReference type="InterPro" id="IPR008753">
    <property type="entry name" value="Peptidase_M13_N"/>
</dbReference>
<evidence type="ECO:0008006" key="14">
    <source>
        <dbReference type="Google" id="ProtNLM"/>
    </source>
</evidence>
<evidence type="ECO:0000256" key="3">
    <source>
        <dbReference type="ARBA" id="ARBA00007357"/>
    </source>
</evidence>
<keyword evidence="13" id="KW-1185">Reference proteome</keyword>
<dbReference type="CDD" id="cd08662">
    <property type="entry name" value="M13"/>
    <property type="match status" value="1"/>
</dbReference>
<dbReference type="SUPFAM" id="SSF55486">
    <property type="entry name" value="Metalloproteases ('zincins'), catalytic domain"/>
    <property type="match status" value="1"/>
</dbReference>
<dbReference type="PROSITE" id="PS51885">
    <property type="entry name" value="NEPRILYSIN"/>
    <property type="match status" value="1"/>
</dbReference>
<keyword evidence="5" id="KW-0479">Metal-binding</keyword>
<evidence type="ECO:0000256" key="2">
    <source>
        <dbReference type="ARBA" id="ARBA00004401"/>
    </source>
</evidence>
<dbReference type="AlphaFoldDB" id="A0A1I8PZX4"/>
<dbReference type="GO" id="GO:0016485">
    <property type="term" value="P:protein processing"/>
    <property type="evidence" value="ECO:0007669"/>
    <property type="project" value="TreeGrafter"/>
</dbReference>
<keyword evidence="9" id="KW-0732">Signal</keyword>
<comment type="cofactor">
    <cofactor evidence="1">
        <name>Zn(2+)</name>
        <dbReference type="ChEBI" id="CHEBI:29105"/>
    </cofactor>
</comment>
<name>A0A1I8PZX4_STOCA</name>
<dbReference type="PRINTS" id="PR00786">
    <property type="entry name" value="NEPRILYSIN"/>
</dbReference>
<dbReference type="GO" id="GO:0005886">
    <property type="term" value="C:plasma membrane"/>
    <property type="evidence" value="ECO:0007669"/>
    <property type="project" value="UniProtKB-SubCell"/>
</dbReference>
<feature type="chain" id="PRO_5009327589" description="Peptidase M13 C-terminal domain-containing protein" evidence="9">
    <location>
        <begin position="24"/>
        <end position="683"/>
    </location>
</feature>
<dbReference type="KEGG" id="scac:106096312"/>
<feature type="domain" description="Peptidase M13 C-terminal" evidence="10">
    <location>
        <begin position="479"/>
        <end position="681"/>
    </location>
</feature>
<evidence type="ECO:0000256" key="6">
    <source>
        <dbReference type="ARBA" id="ARBA00022801"/>
    </source>
</evidence>
<dbReference type="Gene3D" id="3.40.390.10">
    <property type="entry name" value="Collagenase (Catalytic Domain)"/>
    <property type="match status" value="1"/>
</dbReference>
<dbReference type="GO" id="GO:0004222">
    <property type="term" value="F:metalloendopeptidase activity"/>
    <property type="evidence" value="ECO:0007669"/>
    <property type="project" value="InterPro"/>
</dbReference>
<dbReference type="PANTHER" id="PTHR11733:SF167">
    <property type="entry name" value="FI17812P1-RELATED"/>
    <property type="match status" value="1"/>
</dbReference>
<dbReference type="Pfam" id="PF01431">
    <property type="entry name" value="Peptidase_M13"/>
    <property type="match status" value="1"/>
</dbReference>
<keyword evidence="4" id="KW-0645">Protease</keyword>
<comment type="subcellular location">
    <subcellularLocation>
        <location evidence="2">Cell membrane</location>
        <topology evidence="2">Single-pass type II membrane protein</topology>
    </subcellularLocation>
</comment>
<gene>
    <name evidence="12" type="primary">106096312</name>
</gene>
<evidence type="ECO:0000313" key="13">
    <source>
        <dbReference type="Proteomes" id="UP000095300"/>
    </source>
</evidence>
<dbReference type="InterPro" id="IPR000718">
    <property type="entry name" value="Peptidase_M13"/>
</dbReference>
<evidence type="ECO:0000256" key="9">
    <source>
        <dbReference type="SAM" id="SignalP"/>
    </source>
</evidence>
<dbReference type="InterPro" id="IPR024079">
    <property type="entry name" value="MetalloPept_cat_dom_sf"/>
</dbReference>
<dbReference type="VEuPathDB" id="VectorBase:SCAU012589"/>
<dbReference type="PANTHER" id="PTHR11733">
    <property type="entry name" value="ZINC METALLOPROTEASE FAMILY M13 NEPRILYSIN-RELATED"/>
    <property type="match status" value="1"/>
</dbReference>
<reference evidence="12" key="1">
    <citation type="submission" date="2020-05" db="UniProtKB">
        <authorList>
            <consortium name="EnsemblMetazoa"/>
        </authorList>
    </citation>
    <scope>IDENTIFICATION</scope>
    <source>
        <strain evidence="12">USDA</strain>
    </source>
</reference>
<dbReference type="Pfam" id="PF05649">
    <property type="entry name" value="Peptidase_M13_N"/>
    <property type="match status" value="1"/>
</dbReference>
<evidence type="ECO:0000256" key="1">
    <source>
        <dbReference type="ARBA" id="ARBA00001947"/>
    </source>
</evidence>
<proteinExistence type="inferred from homology"/>
<evidence type="ECO:0000259" key="10">
    <source>
        <dbReference type="Pfam" id="PF01431"/>
    </source>
</evidence>
<keyword evidence="8" id="KW-0482">Metalloprotease</keyword>
<evidence type="ECO:0000313" key="12">
    <source>
        <dbReference type="EnsemblMetazoa" id="SCAU012589-PA"/>
    </source>
</evidence>
<dbReference type="InterPro" id="IPR042089">
    <property type="entry name" value="Peptidase_M13_dom_2"/>
</dbReference>
<dbReference type="Gene3D" id="1.10.1380.10">
    <property type="entry name" value="Neutral endopeptidase , domain2"/>
    <property type="match status" value="1"/>
</dbReference>
<dbReference type="Proteomes" id="UP000095300">
    <property type="component" value="Unassembled WGS sequence"/>
</dbReference>
<dbReference type="EnsemblMetazoa" id="SCAU012589-RA">
    <property type="protein sequence ID" value="SCAU012589-PA"/>
    <property type="gene ID" value="SCAU012589"/>
</dbReference>
<keyword evidence="6" id="KW-0378">Hydrolase</keyword>
<sequence>MCLNCCAPLLLGSLLWAIIPLEALPSPDEVNSLDARNKITNATAANVTLEETIFKLPSDIDEDELLHEMGLFMLGIMNLQVNPCEDFYEFACGNWKNSQRVPSVGRKDSFLHVIQKEINDLMVGFLKNSTKDSKTAEGKAKLFYSSCLVGGKDFSASLKTLLDNEEEVFSKLNLTGKNDWLVVNFMSPYNIYPLLPMSINYSTYSRQFEIAINLPNSVLESYRNSSQTEEFLKSFGDLASEFNTMLEFERNLTSKTQRLNKTERVTLEEFLELHQGDVIDWPQLFNEAFGENTQPEWYVNNRIANFTNLEKFLRKSPIDTLRNYVKWRTLLKFYNIWDMEVQNDDKREQICRQHTESYFTYALLPWFIDNLYDAERREDSLKVAQSVLDAFLNITDRYPWLDEDTKSHISSKLQAMDIMVGYRDDMRHRDLTDQIYSDVNMTTDWFNNLMILEANHARLRLHSVHRTVLPPLLSPFSVNAYYADYINTAFVTMGISQMPLYHNRLPASLKFGGLGMLIGHELAHSLDSNNYNMNYEGKNYEWQSASQRHFFERIRCLENQYNKFIYRGIQTNGSLTMPDNIADNAGARLAHHSYRHCYGHLEGERKPLPGVNFTNNELFFIKMAQTWCTGRDDSYKVHHIRSDAHAYAEFRVLGPLRNMPEFSETFKCRLGTQMNPLKKCVVW</sequence>
<organism evidence="12 13">
    <name type="scientific">Stomoxys calcitrans</name>
    <name type="common">Stable fly</name>
    <name type="synonym">Conops calcitrans</name>
    <dbReference type="NCBI Taxonomy" id="35570"/>
    <lineage>
        <taxon>Eukaryota</taxon>
        <taxon>Metazoa</taxon>
        <taxon>Ecdysozoa</taxon>
        <taxon>Arthropoda</taxon>
        <taxon>Hexapoda</taxon>
        <taxon>Insecta</taxon>
        <taxon>Pterygota</taxon>
        <taxon>Neoptera</taxon>
        <taxon>Endopterygota</taxon>
        <taxon>Diptera</taxon>
        <taxon>Brachycera</taxon>
        <taxon>Muscomorpha</taxon>
        <taxon>Muscoidea</taxon>
        <taxon>Muscidae</taxon>
        <taxon>Stomoxys</taxon>
    </lineage>
</organism>
<evidence type="ECO:0000256" key="8">
    <source>
        <dbReference type="ARBA" id="ARBA00023049"/>
    </source>
</evidence>
<dbReference type="InterPro" id="IPR018497">
    <property type="entry name" value="Peptidase_M13_C"/>
</dbReference>
<dbReference type="OrthoDB" id="6475849at2759"/>
<evidence type="ECO:0000256" key="5">
    <source>
        <dbReference type="ARBA" id="ARBA00022723"/>
    </source>
</evidence>
<evidence type="ECO:0000256" key="4">
    <source>
        <dbReference type="ARBA" id="ARBA00022670"/>
    </source>
</evidence>
<feature type="signal peptide" evidence="9">
    <location>
        <begin position="1"/>
        <end position="23"/>
    </location>
</feature>
<accession>A0A1I8PZX4</accession>
<feature type="domain" description="Peptidase M13 N-terminal" evidence="11">
    <location>
        <begin position="83"/>
        <end position="422"/>
    </location>
</feature>
<protein>
    <recommendedName>
        <fullName evidence="14">Peptidase M13 C-terminal domain-containing protein</fullName>
    </recommendedName>
</protein>
<keyword evidence="7" id="KW-0862">Zinc</keyword>
<evidence type="ECO:0000259" key="11">
    <source>
        <dbReference type="Pfam" id="PF05649"/>
    </source>
</evidence>